<dbReference type="EMBL" id="CP043498">
    <property type="protein sequence ID" value="QFY62009.1"/>
    <property type="molecule type" value="Genomic_DNA"/>
</dbReference>
<evidence type="ECO:0000256" key="3">
    <source>
        <dbReference type="ARBA" id="ARBA00022679"/>
    </source>
</evidence>
<feature type="domain" description="Methyltransferase type 11" evidence="4">
    <location>
        <begin position="53"/>
        <end position="147"/>
    </location>
</feature>
<evidence type="ECO:0000313" key="5">
    <source>
        <dbReference type="EMBL" id="QFY62009.1"/>
    </source>
</evidence>
<dbReference type="PANTHER" id="PTHR44942">
    <property type="entry name" value="METHYLTRANSF_11 DOMAIN-CONTAINING PROTEIN"/>
    <property type="match status" value="1"/>
</dbReference>
<dbReference type="InterPro" id="IPR029063">
    <property type="entry name" value="SAM-dependent_MTases_sf"/>
</dbReference>
<accession>A0A5Q0CDZ7</accession>
<protein>
    <submittedName>
        <fullName evidence="5">Class I SAM-dependent methyltransferase</fullName>
    </submittedName>
</protein>
<dbReference type="Gene3D" id="3.40.50.150">
    <property type="entry name" value="Vaccinia Virus protein VP39"/>
    <property type="match status" value="1"/>
</dbReference>
<keyword evidence="3 5" id="KW-0808">Transferase</keyword>
<dbReference type="KEGG" id="rgr:FZ934_17370"/>
<evidence type="ECO:0000259" key="4">
    <source>
        <dbReference type="Pfam" id="PF08241"/>
    </source>
</evidence>
<dbReference type="GO" id="GO:0032259">
    <property type="term" value="P:methylation"/>
    <property type="evidence" value="ECO:0007669"/>
    <property type="project" value="UniProtKB-KW"/>
</dbReference>
<reference evidence="5 6" key="1">
    <citation type="submission" date="2019-08" db="EMBL/GenBank/DDBJ databases">
        <title>Prosopis cineraria nodule microbiome.</title>
        <authorList>
            <person name="Ali R."/>
            <person name="Chaluvadi S.R."/>
            <person name="Wang X."/>
        </authorList>
    </citation>
    <scope>NUCLEOTIDE SEQUENCE [LARGE SCALE GENOMIC DNA]</scope>
    <source>
        <strain evidence="5 6">BG7</strain>
    </source>
</reference>
<dbReference type="PANTHER" id="PTHR44942:SF4">
    <property type="entry name" value="METHYLTRANSFERASE TYPE 11 DOMAIN-CONTAINING PROTEIN"/>
    <property type="match status" value="1"/>
</dbReference>
<dbReference type="AlphaFoldDB" id="A0A5Q0CDZ7"/>
<dbReference type="Proteomes" id="UP000326881">
    <property type="component" value="Chromosome"/>
</dbReference>
<dbReference type="InterPro" id="IPR013216">
    <property type="entry name" value="Methyltransf_11"/>
</dbReference>
<keyword evidence="6" id="KW-1185">Reference proteome</keyword>
<keyword evidence="2 5" id="KW-0489">Methyltransferase</keyword>
<dbReference type="CDD" id="cd02440">
    <property type="entry name" value="AdoMet_MTases"/>
    <property type="match status" value="1"/>
</dbReference>
<dbReference type="SUPFAM" id="SSF53335">
    <property type="entry name" value="S-adenosyl-L-methionine-dependent methyltransferases"/>
    <property type="match status" value="1"/>
</dbReference>
<sequence>MTDKIQERTFLDTEGDQWYQRNKSALAHNEDETALDTIKRVLNSKRADISAILEIGCGNGKKVANLGNFFNAESFGVDPSEIAVKDGSVQFPSAKLQVGTASKLPFLDGQFDLVYFGFCLYLVDRGDMLKAVAEADRVLRPGGFLAILDFDPAIRHKREYHHRRGLFSYKTSYANFFTGSGHYYLVAKDSLSHTGNTFSEDSNERVSISILYKEEDAY</sequence>
<organism evidence="5 6">
    <name type="scientific">Rhizobium grahamii</name>
    <dbReference type="NCBI Taxonomy" id="1120045"/>
    <lineage>
        <taxon>Bacteria</taxon>
        <taxon>Pseudomonadati</taxon>
        <taxon>Pseudomonadota</taxon>
        <taxon>Alphaproteobacteria</taxon>
        <taxon>Hyphomicrobiales</taxon>
        <taxon>Rhizobiaceae</taxon>
        <taxon>Rhizobium/Agrobacterium group</taxon>
        <taxon>Rhizobium</taxon>
    </lineage>
</organism>
<evidence type="ECO:0000313" key="6">
    <source>
        <dbReference type="Proteomes" id="UP000326881"/>
    </source>
</evidence>
<gene>
    <name evidence="5" type="ORF">FZ934_17370</name>
</gene>
<name>A0A5Q0CDZ7_9HYPH</name>
<dbReference type="RefSeq" id="WP_153272064.1">
    <property type="nucleotide sequence ID" value="NZ_CP043498.1"/>
</dbReference>
<dbReference type="OrthoDB" id="9765084at2"/>
<evidence type="ECO:0000256" key="2">
    <source>
        <dbReference type="ARBA" id="ARBA00022603"/>
    </source>
</evidence>
<comment type="similarity">
    <text evidence="1">Belongs to the methyltransferase superfamily.</text>
</comment>
<evidence type="ECO:0000256" key="1">
    <source>
        <dbReference type="ARBA" id="ARBA00008361"/>
    </source>
</evidence>
<dbReference type="Pfam" id="PF08241">
    <property type="entry name" value="Methyltransf_11"/>
    <property type="match status" value="1"/>
</dbReference>
<proteinExistence type="inferred from homology"/>
<dbReference type="GO" id="GO:0008757">
    <property type="term" value="F:S-adenosylmethionine-dependent methyltransferase activity"/>
    <property type="evidence" value="ECO:0007669"/>
    <property type="project" value="InterPro"/>
</dbReference>
<dbReference type="InterPro" id="IPR051052">
    <property type="entry name" value="Diverse_substrate_MTase"/>
</dbReference>